<dbReference type="GO" id="GO:0071111">
    <property type="term" value="F:cyclic-guanylate-specific phosphodiesterase activity"/>
    <property type="evidence" value="ECO:0007669"/>
    <property type="project" value="InterPro"/>
</dbReference>
<evidence type="ECO:0000259" key="1">
    <source>
        <dbReference type="PROSITE" id="PS50883"/>
    </source>
</evidence>
<dbReference type="InterPro" id="IPR029016">
    <property type="entry name" value="GAF-like_dom_sf"/>
</dbReference>
<dbReference type="Gene3D" id="3.30.450.40">
    <property type="match status" value="1"/>
</dbReference>
<proteinExistence type="predicted"/>
<dbReference type="EMBL" id="UGOL01000001">
    <property type="protein sequence ID" value="STX78192.1"/>
    <property type="molecule type" value="Genomic_DNA"/>
</dbReference>
<dbReference type="CDD" id="cd01949">
    <property type="entry name" value="GGDEF"/>
    <property type="match status" value="1"/>
</dbReference>
<dbReference type="OMA" id="PAIYMNC"/>
<dbReference type="SUPFAM" id="SSF55073">
    <property type="entry name" value="Nucleotide cyclase"/>
    <property type="match status" value="1"/>
</dbReference>
<dbReference type="PANTHER" id="PTHR33121:SF71">
    <property type="entry name" value="OXYGEN SENSOR PROTEIN DOSP"/>
    <property type="match status" value="1"/>
</dbReference>
<dbReference type="InterPro" id="IPR000160">
    <property type="entry name" value="GGDEF_dom"/>
</dbReference>
<dbReference type="SMART" id="SM00052">
    <property type="entry name" value="EAL"/>
    <property type="match status" value="1"/>
</dbReference>
<organism evidence="3 4">
    <name type="scientific">Legionella pneumophila</name>
    <dbReference type="NCBI Taxonomy" id="446"/>
    <lineage>
        <taxon>Bacteria</taxon>
        <taxon>Pseudomonadati</taxon>
        <taxon>Pseudomonadota</taxon>
        <taxon>Gammaproteobacteria</taxon>
        <taxon>Legionellales</taxon>
        <taxon>Legionellaceae</taxon>
        <taxon>Legionella</taxon>
    </lineage>
</organism>
<evidence type="ECO:0000259" key="2">
    <source>
        <dbReference type="PROSITE" id="PS50887"/>
    </source>
</evidence>
<dbReference type="Gene3D" id="3.30.70.270">
    <property type="match status" value="1"/>
</dbReference>
<dbReference type="PROSITE" id="PS50883">
    <property type="entry name" value="EAL"/>
    <property type="match status" value="1"/>
</dbReference>
<feature type="domain" description="GGDEF" evidence="2">
    <location>
        <begin position="113"/>
        <end position="243"/>
    </location>
</feature>
<dbReference type="NCBIfam" id="TIGR00254">
    <property type="entry name" value="GGDEF"/>
    <property type="match status" value="1"/>
</dbReference>
<dbReference type="PROSITE" id="PS50887">
    <property type="entry name" value="GGDEF"/>
    <property type="match status" value="1"/>
</dbReference>
<dbReference type="SUPFAM" id="SSF141868">
    <property type="entry name" value="EAL domain-like"/>
    <property type="match status" value="1"/>
</dbReference>
<dbReference type="InterPro" id="IPR035919">
    <property type="entry name" value="EAL_sf"/>
</dbReference>
<dbReference type="Pfam" id="PF00563">
    <property type="entry name" value="EAL"/>
    <property type="match status" value="1"/>
</dbReference>
<protein>
    <submittedName>
        <fullName evidence="3">Regulatory protein (GGDEF and EAL domains)</fullName>
    </submittedName>
</protein>
<dbReference type="Gene3D" id="3.20.20.450">
    <property type="entry name" value="EAL domain"/>
    <property type="match status" value="1"/>
</dbReference>
<dbReference type="RefSeq" id="WP_011945259.1">
    <property type="nucleotide sequence ID" value="NZ_BAZA01000227.1"/>
</dbReference>
<gene>
    <name evidence="3" type="primary">cph2_1</name>
    <name evidence="3" type="ORF">NCTC12000_00067</name>
</gene>
<sequence length="513" mass="58751">MNKLPKWALAEKKEFKREKIQSLLIVPMEKENSLVGFMGFDIVTHKKQWLAEDIFMLSTVADIVIQSILKSYTIIEHESIVRYFDPLTRLPNKELFVNYLQAVLSNIEQQENCFSFLILLNIDEFHIINDAYGTPFGDQLLFIIAEKLLHILPYKAKLCRLEADRFLILLQGNKAEILKIADEILSMFNHVFKLNNHQVYLQARIGVTKIDNHSDNPEKLIQRASLAMRKARLDNIKIAIFESNTEKSVNLKLNIQAELYQAITENQLVLHYQPQFCAKTKQIVALEALLRWMHPKKGLLYPSEFLDVLLCSDLLLPAGEWVLKTVCAQNVAWIKQGLRPVSIAVNISEPQFRQPNFVPMLKKILTKTHMDPCLLKLEVTEQVMIDHLDETARKLHEIEAHNIQIILDDFGTGYASLSYLHQLPISKLKIDKSFIKNMLTNKNAAMITKTIILLAKGLGIKSLAEGVETKEQFDILKQLGCDEIQGYYFSEPLPVEKIALFLQDGSTPNKGAF</sequence>
<accession>A0A378K4U0</accession>
<dbReference type="Proteomes" id="UP000254631">
    <property type="component" value="Unassembled WGS sequence"/>
</dbReference>
<dbReference type="InterPro" id="IPR001633">
    <property type="entry name" value="EAL_dom"/>
</dbReference>
<evidence type="ECO:0000313" key="4">
    <source>
        <dbReference type="Proteomes" id="UP000254631"/>
    </source>
</evidence>
<dbReference type="Pfam" id="PF00990">
    <property type="entry name" value="GGDEF"/>
    <property type="match status" value="1"/>
</dbReference>
<dbReference type="CDD" id="cd01948">
    <property type="entry name" value="EAL"/>
    <property type="match status" value="1"/>
</dbReference>
<dbReference type="PANTHER" id="PTHR33121">
    <property type="entry name" value="CYCLIC DI-GMP PHOSPHODIESTERASE PDEF"/>
    <property type="match status" value="1"/>
</dbReference>
<evidence type="ECO:0000313" key="3">
    <source>
        <dbReference type="EMBL" id="STX78192.1"/>
    </source>
</evidence>
<reference evidence="3 4" key="1">
    <citation type="submission" date="2018-06" db="EMBL/GenBank/DDBJ databases">
        <authorList>
            <consortium name="Pathogen Informatics"/>
            <person name="Doyle S."/>
        </authorList>
    </citation>
    <scope>NUCLEOTIDE SEQUENCE [LARGE SCALE GENOMIC DNA]</scope>
    <source>
        <strain evidence="3 4">NCTC12000</strain>
    </source>
</reference>
<dbReference type="InterPro" id="IPR043128">
    <property type="entry name" value="Rev_trsase/Diguanyl_cyclase"/>
</dbReference>
<name>A0A378K4U0_LEGPN</name>
<dbReference type="InterPro" id="IPR029787">
    <property type="entry name" value="Nucleotide_cyclase"/>
</dbReference>
<dbReference type="InterPro" id="IPR050706">
    <property type="entry name" value="Cyclic-di-GMP_PDE-like"/>
</dbReference>
<feature type="domain" description="EAL" evidence="1">
    <location>
        <begin position="252"/>
        <end position="506"/>
    </location>
</feature>
<dbReference type="SMART" id="SM00267">
    <property type="entry name" value="GGDEF"/>
    <property type="match status" value="1"/>
</dbReference>
<dbReference type="AlphaFoldDB" id="A0A378K4U0"/>